<keyword evidence="5" id="KW-0572">Peptidoglycan-anchor</keyword>
<evidence type="ECO:0000256" key="2">
    <source>
        <dbReference type="ARBA" id="ARBA00022512"/>
    </source>
</evidence>
<evidence type="ECO:0000256" key="5">
    <source>
        <dbReference type="ARBA" id="ARBA00023088"/>
    </source>
</evidence>
<dbReference type="STRING" id="1620.IV67_GL000541"/>
<evidence type="ECO:0000313" key="6">
    <source>
        <dbReference type="EMBL" id="KRN77028.1"/>
    </source>
</evidence>
<dbReference type="InterPro" id="IPR011252">
    <property type="entry name" value="Fibrogen-bd_dom1"/>
</dbReference>
<keyword evidence="7" id="KW-1185">Reference proteome</keyword>
<dbReference type="Gene3D" id="2.60.40.740">
    <property type="match status" value="1"/>
</dbReference>
<name>A0A0R2JS24_9LACO</name>
<dbReference type="EMBL" id="JQCD01000024">
    <property type="protein sequence ID" value="KRN77028.1"/>
    <property type="molecule type" value="Genomic_DNA"/>
</dbReference>
<evidence type="ECO:0008006" key="8">
    <source>
        <dbReference type="Google" id="ProtNLM"/>
    </source>
</evidence>
<keyword evidence="2" id="KW-0134">Cell wall</keyword>
<dbReference type="GO" id="GO:0007155">
    <property type="term" value="P:cell adhesion"/>
    <property type="evidence" value="ECO:0007669"/>
    <property type="project" value="InterPro"/>
</dbReference>
<evidence type="ECO:0000256" key="1">
    <source>
        <dbReference type="ARBA" id="ARBA00004191"/>
    </source>
</evidence>
<dbReference type="AlphaFoldDB" id="A0A0R2JS24"/>
<comment type="caution">
    <text evidence="6">The sequence shown here is derived from an EMBL/GenBank/DDBJ whole genome shotgun (WGS) entry which is preliminary data.</text>
</comment>
<dbReference type="InterPro" id="IPR008966">
    <property type="entry name" value="Adhesion_dom_sf"/>
</dbReference>
<keyword evidence="4" id="KW-0732">Signal</keyword>
<dbReference type="Gene3D" id="2.60.40.1280">
    <property type="match status" value="1"/>
</dbReference>
<evidence type="ECO:0000313" key="7">
    <source>
        <dbReference type="Proteomes" id="UP000051673"/>
    </source>
</evidence>
<accession>A0A0R2JS24</accession>
<dbReference type="PATRIC" id="fig|1620.3.peg.548"/>
<proteinExistence type="predicted"/>
<dbReference type="SUPFAM" id="SSF49401">
    <property type="entry name" value="Bacterial adhesins"/>
    <property type="match status" value="1"/>
</dbReference>
<evidence type="ECO:0000256" key="4">
    <source>
        <dbReference type="ARBA" id="ARBA00022729"/>
    </source>
</evidence>
<evidence type="ECO:0000256" key="3">
    <source>
        <dbReference type="ARBA" id="ARBA00022525"/>
    </source>
</evidence>
<comment type="subcellular location">
    <subcellularLocation>
        <location evidence="1">Secreted</location>
        <location evidence="1">Cell wall</location>
    </subcellularLocation>
</comment>
<organism evidence="6 7">
    <name type="scientific">Weissella minor</name>
    <dbReference type="NCBI Taxonomy" id="1620"/>
    <lineage>
        <taxon>Bacteria</taxon>
        <taxon>Bacillati</taxon>
        <taxon>Bacillota</taxon>
        <taxon>Bacilli</taxon>
        <taxon>Lactobacillales</taxon>
        <taxon>Lactobacillaceae</taxon>
        <taxon>Weissella</taxon>
    </lineage>
</organism>
<keyword evidence="3" id="KW-0964">Secreted</keyword>
<dbReference type="Proteomes" id="UP000051673">
    <property type="component" value="Unassembled WGS sequence"/>
</dbReference>
<sequence>MVTFSIFSINVAHADSTDITKYITESWINTSAGREIKDGDTLTDSSSYEVSYIFEIPDSVHLTPGEEYTFEVAPEFKYQTGNSPIIIDSIETGKRIGTVEIKDGKGTVVFDRLGNDVTLSDVAFGIGFWTGIDTSKLDYDKGNDILLPNENDSKNTLHVNWKKSNRNSTGQSMLSKQISYNKDDPTDLTWQIVVNNAEETYDEAIIRDTFGKG</sequence>
<reference evidence="6 7" key="1">
    <citation type="journal article" date="2015" name="Genome Announc.">
        <title>Expanding the biotechnology potential of lactobacilli through comparative genomics of 213 strains and associated genera.</title>
        <authorList>
            <person name="Sun Z."/>
            <person name="Harris H.M."/>
            <person name="McCann A."/>
            <person name="Guo C."/>
            <person name="Argimon S."/>
            <person name="Zhang W."/>
            <person name="Yang X."/>
            <person name="Jeffery I.B."/>
            <person name="Cooney J.C."/>
            <person name="Kagawa T.F."/>
            <person name="Liu W."/>
            <person name="Song Y."/>
            <person name="Salvetti E."/>
            <person name="Wrobel A."/>
            <person name="Rasinkangas P."/>
            <person name="Parkhill J."/>
            <person name="Rea M.C."/>
            <person name="O'Sullivan O."/>
            <person name="Ritari J."/>
            <person name="Douillard F.P."/>
            <person name="Paul Ross R."/>
            <person name="Yang R."/>
            <person name="Briner A.E."/>
            <person name="Felis G.E."/>
            <person name="de Vos W.M."/>
            <person name="Barrangou R."/>
            <person name="Klaenhammer T.R."/>
            <person name="Caufield P.W."/>
            <person name="Cui Y."/>
            <person name="Zhang H."/>
            <person name="O'Toole P.W."/>
        </authorList>
    </citation>
    <scope>NUCLEOTIDE SEQUENCE [LARGE SCALE GENOMIC DNA]</scope>
    <source>
        <strain evidence="6 7">DSM 20014</strain>
    </source>
</reference>
<protein>
    <recommendedName>
        <fullName evidence="8">SDR-like Ig domain-containing protein</fullName>
    </recommendedName>
</protein>
<gene>
    <name evidence="6" type="ORF">IV67_GL000541</name>
</gene>